<dbReference type="Gene3D" id="2.40.170.20">
    <property type="entry name" value="TonB-dependent receptor, beta-barrel domain"/>
    <property type="match status" value="1"/>
</dbReference>
<feature type="chain" id="PRO_5046945067" evidence="12">
    <location>
        <begin position="23"/>
        <end position="705"/>
    </location>
</feature>
<keyword evidence="16" id="KW-1185">Reference proteome</keyword>
<dbReference type="Pfam" id="PF00593">
    <property type="entry name" value="TonB_dep_Rec_b-barrel"/>
    <property type="match status" value="1"/>
</dbReference>
<keyword evidence="4 10" id="KW-1134">Transmembrane beta strand</keyword>
<keyword evidence="7 10" id="KW-0472">Membrane</keyword>
<dbReference type="Proteomes" id="UP001339883">
    <property type="component" value="Unassembled WGS sequence"/>
</dbReference>
<evidence type="ECO:0000313" key="16">
    <source>
        <dbReference type="Proteomes" id="UP001339883"/>
    </source>
</evidence>
<dbReference type="RefSeq" id="WP_325775315.1">
    <property type="nucleotide sequence ID" value="NZ_VTDN01000005.1"/>
</dbReference>
<comment type="caution">
    <text evidence="15">The sequence shown here is derived from an EMBL/GenBank/DDBJ whole genome shotgun (WGS) entry which is preliminary data.</text>
</comment>
<evidence type="ECO:0000256" key="9">
    <source>
        <dbReference type="ARBA" id="ARBA00023237"/>
    </source>
</evidence>
<dbReference type="InterPro" id="IPR036942">
    <property type="entry name" value="Beta-barrel_TonB_sf"/>
</dbReference>
<evidence type="ECO:0000256" key="12">
    <source>
        <dbReference type="SAM" id="SignalP"/>
    </source>
</evidence>
<keyword evidence="5 10" id="KW-0812">Transmembrane</keyword>
<dbReference type="Pfam" id="PF07715">
    <property type="entry name" value="Plug"/>
    <property type="match status" value="1"/>
</dbReference>
<dbReference type="InterPro" id="IPR000531">
    <property type="entry name" value="Beta-barrel_TonB"/>
</dbReference>
<feature type="domain" description="TonB-dependent receptor-like beta-barrel" evidence="13">
    <location>
        <begin position="233"/>
        <end position="673"/>
    </location>
</feature>
<evidence type="ECO:0000256" key="7">
    <source>
        <dbReference type="ARBA" id="ARBA00023136"/>
    </source>
</evidence>
<keyword evidence="8 15" id="KW-0675">Receptor</keyword>
<evidence type="ECO:0000256" key="3">
    <source>
        <dbReference type="ARBA" id="ARBA00022448"/>
    </source>
</evidence>
<proteinExistence type="inferred from homology"/>
<dbReference type="Gene3D" id="2.170.130.10">
    <property type="entry name" value="TonB-dependent receptor, plug domain"/>
    <property type="match status" value="1"/>
</dbReference>
<comment type="subcellular location">
    <subcellularLocation>
        <location evidence="1 10">Cell outer membrane</location>
        <topology evidence="1 10">Multi-pass membrane protein</topology>
    </subcellularLocation>
</comment>
<dbReference type="CDD" id="cd01347">
    <property type="entry name" value="ligand_gated_channel"/>
    <property type="match status" value="1"/>
</dbReference>
<dbReference type="InterPro" id="IPR039426">
    <property type="entry name" value="TonB-dep_rcpt-like"/>
</dbReference>
<dbReference type="InterPro" id="IPR037066">
    <property type="entry name" value="Plug_dom_sf"/>
</dbReference>
<evidence type="ECO:0000259" key="13">
    <source>
        <dbReference type="Pfam" id="PF00593"/>
    </source>
</evidence>
<evidence type="ECO:0000256" key="11">
    <source>
        <dbReference type="RuleBase" id="RU003357"/>
    </source>
</evidence>
<feature type="domain" description="TonB-dependent receptor plug" evidence="14">
    <location>
        <begin position="60"/>
        <end position="163"/>
    </location>
</feature>
<dbReference type="InterPro" id="IPR010105">
    <property type="entry name" value="TonB_sidphr_rcpt"/>
</dbReference>
<dbReference type="PANTHER" id="PTHR32552">
    <property type="entry name" value="FERRICHROME IRON RECEPTOR-RELATED"/>
    <property type="match status" value="1"/>
</dbReference>
<keyword evidence="12" id="KW-0732">Signal</keyword>
<evidence type="ECO:0000256" key="8">
    <source>
        <dbReference type="ARBA" id="ARBA00023170"/>
    </source>
</evidence>
<gene>
    <name evidence="15" type="ORF">I2F25_07390</name>
</gene>
<dbReference type="NCBIfam" id="TIGR01783">
    <property type="entry name" value="TonB-siderophor"/>
    <property type="match status" value="1"/>
</dbReference>
<keyword evidence="6 11" id="KW-0798">TonB box</keyword>
<evidence type="ECO:0000256" key="10">
    <source>
        <dbReference type="PROSITE-ProRule" id="PRU01360"/>
    </source>
</evidence>
<reference evidence="15 16" key="1">
    <citation type="submission" date="2019-08" db="EMBL/GenBank/DDBJ databases">
        <title>Five species of Acinetobacter isolated from floral nectar and animal pollinators.</title>
        <authorList>
            <person name="Hendry T.A."/>
        </authorList>
    </citation>
    <scope>NUCLEOTIDE SEQUENCE [LARGE SCALE GENOMIC DNA]</scope>
    <source>
        <strain evidence="15 16">MD18.27</strain>
    </source>
</reference>
<comment type="similarity">
    <text evidence="2 10 11">Belongs to the TonB-dependent receptor family.</text>
</comment>
<dbReference type="PANTHER" id="PTHR32552:SF90">
    <property type="entry name" value="METAL-PSEUDOPALINE RECEPTOR CNTO"/>
    <property type="match status" value="1"/>
</dbReference>
<dbReference type="EMBL" id="VTDN01000005">
    <property type="protein sequence ID" value="MEB5476866.1"/>
    <property type="molecule type" value="Genomic_DNA"/>
</dbReference>
<feature type="signal peptide" evidence="12">
    <location>
        <begin position="1"/>
        <end position="22"/>
    </location>
</feature>
<dbReference type="PROSITE" id="PS52016">
    <property type="entry name" value="TONB_DEPENDENT_REC_3"/>
    <property type="match status" value="1"/>
</dbReference>
<evidence type="ECO:0000256" key="2">
    <source>
        <dbReference type="ARBA" id="ARBA00009810"/>
    </source>
</evidence>
<evidence type="ECO:0000256" key="4">
    <source>
        <dbReference type="ARBA" id="ARBA00022452"/>
    </source>
</evidence>
<evidence type="ECO:0000259" key="14">
    <source>
        <dbReference type="Pfam" id="PF07715"/>
    </source>
</evidence>
<dbReference type="SUPFAM" id="SSF56935">
    <property type="entry name" value="Porins"/>
    <property type="match status" value="1"/>
</dbReference>
<keyword evidence="9 10" id="KW-0998">Cell outer membrane</keyword>
<dbReference type="InterPro" id="IPR012910">
    <property type="entry name" value="Plug_dom"/>
</dbReference>
<sequence>MKIFSLGVVPLSLLFVSTISNAQEQSAVETLSTIKVSSKDTILPYLGKKSSVATKFDIDPMKSSQKVDVVSQNVLKDINAQRISDTLSVVSGVSALNPMGGLWDNYSIRGFNTDQTIGASSLRNGILSNLGLSAAKDMVNIEQVEFLKGPAAAMYGAGDPGGTLNIITKKPKFEPEHHLELRGGSYDQYRAAIDSTNALTDTIAYRLGVSYENNHSFRDDVKNNRLFVAPQLTWQPSDQTQIDYDSEYSVTRSLFDRGVLAKNKQLGVIPNSRFLGEKSDGLMNMKDYLQQVRIKQVWNDQWTSQMALNYKENDWKGFSSEAYQLLNSQGDLNRERRYRDYKTTSYLFNHDLLGKFNVLGIPNQVVIGTTASYLDIVNNLQRYRVKGTNSLDIINIYNPIYGHASPAVKPAFSPVEKQTNVGLSVSDMMEFTDQWSVTLGGRFDLYKQSYRESSQNISGSRNFNHFSPKFATNYLINDQFSIFAGAGQSFHLNSGLNIQNQPLDPEKAWTYEVGFKTKLLEDRLTSSMSVFHVEKENVARTDTNNSTYMITTGEERSRGIEFDLTAQPTDALNLKLAYTYIDASVMKGDVSQGIRQGARLLNTPKHTANLLAMYDVWQSGSQKVGLGGNIQYVSARSGNVADDGFELPAYTLVNLNSYYQVNDKLRFQMTLNNAFNTTYYSSSLKDLWVTPGNPREVFLTMNYQF</sequence>
<evidence type="ECO:0000256" key="6">
    <source>
        <dbReference type="ARBA" id="ARBA00023077"/>
    </source>
</evidence>
<accession>A0ABU6DSP3</accession>
<protein>
    <submittedName>
        <fullName evidence="15">TonB-dependent receptor</fullName>
    </submittedName>
</protein>
<keyword evidence="3 10" id="KW-0813">Transport</keyword>
<name>A0ABU6DSP3_9GAMM</name>
<evidence type="ECO:0000256" key="1">
    <source>
        <dbReference type="ARBA" id="ARBA00004571"/>
    </source>
</evidence>
<evidence type="ECO:0000256" key="5">
    <source>
        <dbReference type="ARBA" id="ARBA00022692"/>
    </source>
</evidence>
<organism evidence="15 16">
    <name type="scientific">Acinetobacter pollinis</name>
    <dbReference type="NCBI Taxonomy" id="2605270"/>
    <lineage>
        <taxon>Bacteria</taxon>
        <taxon>Pseudomonadati</taxon>
        <taxon>Pseudomonadota</taxon>
        <taxon>Gammaproteobacteria</taxon>
        <taxon>Moraxellales</taxon>
        <taxon>Moraxellaceae</taxon>
        <taxon>Acinetobacter</taxon>
    </lineage>
</organism>
<evidence type="ECO:0000313" key="15">
    <source>
        <dbReference type="EMBL" id="MEB5476866.1"/>
    </source>
</evidence>